<organism evidence="1 2">
    <name type="scientific">Nocardioides panacihumi</name>
    <dbReference type="NCBI Taxonomy" id="400774"/>
    <lineage>
        <taxon>Bacteria</taxon>
        <taxon>Bacillati</taxon>
        <taxon>Actinomycetota</taxon>
        <taxon>Actinomycetes</taxon>
        <taxon>Propionibacteriales</taxon>
        <taxon>Nocardioidaceae</taxon>
        <taxon>Nocardioides</taxon>
    </lineage>
</organism>
<keyword evidence="2" id="KW-1185">Reference proteome</keyword>
<dbReference type="EMBL" id="BAAAPB010000004">
    <property type="protein sequence ID" value="GAA1970668.1"/>
    <property type="molecule type" value="Genomic_DNA"/>
</dbReference>
<name>A0ABP5CXK6_9ACTN</name>
<proteinExistence type="predicted"/>
<dbReference type="Proteomes" id="UP001500571">
    <property type="component" value="Unassembled WGS sequence"/>
</dbReference>
<reference evidence="2" key="1">
    <citation type="journal article" date="2019" name="Int. J. Syst. Evol. Microbiol.">
        <title>The Global Catalogue of Microorganisms (GCM) 10K type strain sequencing project: providing services to taxonomists for standard genome sequencing and annotation.</title>
        <authorList>
            <consortium name="The Broad Institute Genomics Platform"/>
            <consortium name="The Broad Institute Genome Sequencing Center for Infectious Disease"/>
            <person name="Wu L."/>
            <person name="Ma J."/>
        </authorList>
    </citation>
    <scope>NUCLEOTIDE SEQUENCE [LARGE SCALE GENOMIC DNA]</scope>
    <source>
        <strain evidence="2">JCM 15309</strain>
    </source>
</reference>
<evidence type="ECO:0000313" key="2">
    <source>
        <dbReference type="Proteomes" id="UP001500571"/>
    </source>
</evidence>
<gene>
    <name evidence="1" type="ORF">GCM10009798_34280</name>
</gene>
<sequence>MLKSGARLKSQVCDTQVIIVRAGSAEGTLSCGGAPMIDLGGAPGDGLSLAPEAAGGTAIGKRYVDEADTIEVLATKGGAGSLALDGVPLAVKSAKPLPSSD</sequence>
<evidence type="ECO:0000313" key="1">
    <source>
        <dbReference type="EMBL" id="GAA1970668.1"/>
    </source>
</evidence>
<comment type="caution">
    <text evidence="1">The sequence shown here is derived from an EMBL/GenBank/DDBJ whole genome shotgun (WGS) entry which is preliminary data.</text>
</comment>
<accession>A0ABP5CXK6</accession>
<protein>
    <submittedName>
        <fullName evidence="1">Uncharacterized protein</fullName>
    </submittedName>
</protein>